<evidence type="ECO:0000256" key="2">
    <source>
        <dbReference type="ARBA" id="ARBA00023015"/>
    </source>
</evidence>
<dbReference type="AlphaFoldDB" id="A0A1W6MH16"/>
<comment type="similarity">
    <text evidence="1">Belongs to the sigma-70 factor family. ECF subfamily.</text>
</comment>
<dbReference type="InterPro" id="IPR014284">
    <property type="entry name" value="RNA_pol_sigma-70_dom"/>
</dbReference>
<dbReference type="GO" id="GO:0003677">
    <property type="term" value="F:DNA binding"/>
    <property type="evidence" value="ECO:0007669"/>
    <property type="project" value="InterPro"/>
</dbReference>
<keyword evidence="4" id="KW-0804">Transcription</keyword>
<dbReference type="NCBIfam" id="TIGR02937">
    <property type="entry name" value="sigma70-ECF"/>
    <property type="match status" value="1"/>
</dbReference>
<reference evidence="7 8" key="1">
    <citation type="submission" date="2016-11" db="EMBL/GenBank/DDBJ databases">
        <title>Trade-off between light-utilization and light-protection in marine flavobacteria.</title>
        <authorList>
            <person name="Kumagai Y."/>
        </authorList>
    </citation>
    <scope>NUCLEOTIDE SEQUENCE [LARGE SCALE GENOMIC DNA]</scope>
    <source>
        <strain evidence="7 8">JCM 13191</strain>
    </source>
</reference>
<evidence type="ECO:0000256" key="4">
    <source>
        <dbReference type="ARBA" id="ARBA00023163"/>
    </source>
</evidence>
<dbReference type="InterPro" id="IPR013249">
    <property type="entry name" value="RNA_pol_sigma70_r4_t2"/>
</dbReference>
<proteinExistence type="inferred from homology"/>
<sequence length="156" mass="18780">MEKDFLKIVEDNQGIIYKVCKMYRDTREDQEDLFQEIVLQLWKSYPKFRRESKVSTWMYRIALNTAIAIFRKNKIELEFNEKIPKEHHSKYMETSSENEERLFEAIRTLNKAERAIIALYLEDYPYNEIGEITGITENYVGVKISRIKEKLKNILE</sequence>
<dbReference type="GO" id="GO:0006352">
    <property type="term" value="P:DNA-templated transcription initiation"/>
    <property type="evidence" value="ECO:0007669"/>
    <property type="project" value="InterPro"/>
</dbReference>
<evidence type="ECO:0000313" key="8">
    <source>
        <dbReference type="Proteomes" id="UP000193431"/>
    </source>
</evidence>
<dbReference type="Gene3D" id="1.10.10.10">
    <property type="entry name" value="Winged helix-like DNA-binding domain superfamily/Winged helix DNA-binding domain"/>
    <property type="match status" value="1"/>
</dbReference>
<evidence type="ECO:0000256" key="3">
    <source>
        <dbReference type="ARBA" id="ARBA00023082"/>
    </source>
</evidence>
<accession>A0A1W6MH16</accession>
<dbReference type="InterPro" id="IPR013325">
    <property type="entry name" value="RNA_pol_sigma_r2"/>
</dbReference>
<dbReference type="InterPro" id="IPR007627">
    <property type="entry name" value="RNA_pol_sigma70_r2"/>
</dbReference>
<dbReference type="EMBL" id="CP019344">
    <property type="protein sequence ID" value="ARN76769.1"/>
    <property type="molecule type" value="Genomic_DNA"/>
</dbReference>
<organism evidence="7 8">
    <name type="scientific">Nonlabens spongiae</name>
    <dbReference type="NCBI Taxonomy" id="331648"/>
    <lineage>
        <taxon>Bacteria</taxon>
        <taxon>Pseudomonadati</taxon>
        <taxon>Bacteroidota</taxon>
        <taxon>Flavobacteriia</taxon>
        <taxon>Flavobacteriales</taxon>
        <taxon>Flavobacteriaceae</taxon>
        <taxon>Nonlabens</taxon>
    </lineage>
</organism>
<gene>
    <name evidence="7" type="ORF">BST97_01435</name>
</gene>
<dbReference type="OrthoDB" id="9780326at2"/>
<dbReference type="Proteomes" id="UP000193431">
    <property type="component" value="Chromosome"/>
</dbReference>
<dbReference type="RefSeq" id="WP_085765570.1">
    <property type="nucleotide sequence ID" value="NZ_CP019344.1"/>
</dbReference>
<protein>
    <submittedName>
        <fullName evidence="7">RNA polymerase subunit sigma-70</fullName>
    </submittedName>
</protein>
<name>A0A1W6MH16_9FLAO</name>
<evidence type="ECO:0000256" key="1">
    <source>
        <dbReference type="ARBA" id="ARBA00010641"/>
    </source>
</evidence>
<dbReference type="Pfam" id="PF08281">
    <property type="entry name" value="Sigma70_r4_2"/>
    <property type="match status" value="1"/>
</dbReference>
<dbReference type="InterPro" id="IPR036388">
    <property type="entry name" value="WH-like_DNA-bd_sf"/>
</dbReference>
<keyword evidence="3" id="KW-0731">Sigma factor</keyword>
<keyword evidence="2" id="KW-0805">Transcription regulation</keyword>
<dbReference type="InterPro" id="IPR039425">
    <property type="entry name" value="RNA_pol_sigma-70-like"/>
</dbReference>
<dbReference type="Gene3D" id="1.10.1740.10">
    <property type="match status" value="1"/>
</dbReference>
<evidence type="ECO:0000259" key="6">
    <source>
        <dbReference type="Pfam" id="PF08281"/>
    </source>
</evidence>
<evidence type="ECO:0000313" key="7">
    <source>
        <dbReference type="EMBL" id="ARN76769.1"/>
    </source>
</evidence>
<dbReference type="InterPro" id="IPR013324">
    <property type="entry name" value="RNA_pol_sigma_r3/r4-like"/>
</dbReference>
<feature type="domain" description="RNA polymerase sigma factor 70 region 4 type 2" evidence="6">
    <location>
        <begin position="100"/>
        <end position="151"/>
    </location>
</feature>
<dbReference type="PANTHER" id="PTHR43133">
    <property type="entry name" value="RNA POLYMERASE ECF-TYPE SIGMA FACTO"/>
    <property type="match status" value="1"/>
</dbReference>
<dbReference type="CDD" id="cd06171">
    <property type="entry name" value="Sigma70_r4"/>
    <property type="match status" value="1"/>
</dbReference>
<keyword evidence="8" id="KW-1185">Reference proteome</keyword>
<dbReference type="GO" id="GO:0016987">
    <property type="term" value="F:sigma factor activity"/>
    <property type="evidence" value="ECO:0007669"/>
    <property type="project" value="UniProtKB-KW"/>
</dbReference>
<dbReference type="SUPFAM" id="SSF88659">
    <property type="entry name" value="Sigma3 and sigma4 domains of RNA polymerase sigma factors"/>
    <property type="match status" value="1"/>
</dbReference>
<dbReference type="SUPFAM" id="SSF88946">
    <property type="entry name" value="Sigma2 domain of RNA polymerase sigma factors"/>
    <property type="match status" value="1"/>
</dbReference>
<dbReference type="Pfam" id="PF04542">
    <property type="entry name" value="Sigma70_r2"/>
    <property type="match status" value="1"/>
</dbReference>
<dbReference type="STRING" id="331648.BST97_01435"/>
<dbReference type="PANTHER" id="PTHR43133:SF45">
    <property type="entry name" value="RNA POLYMERASE ECF-TYPE SIGMA FACTOR"/>
    <property type="match status" value="1"/>
</dbReference>
<evidence type="ECO:0000259" key="5">
    <source>
        <dbReference type="Pfam" id="PF04542"/>
    </source>
</evidence>
<feature type="domain" description="RNA polymerase sigma-70 region 2" evidence="5">
    <location>
        <begin position="9"/>
        <end position="74"/>
    </location>
</feature>